<keyword evidence="1" id="KW-0472">Membrane</keyword>
<feature type="transmembrane region" description="Helical" evidence="1">
    <location>
        <begin position="63"/>
        <end position="80"/>
    </location>
</feature>
<name>A0ABP8KF48_9MICO</name>
<proteinExistence type="predicted"/>
<evidence type="ECO:0000256" key="1">
    <source>
        <dbReference type="SAM" id="Phobius"/>
    </source>
</evidence>
<comment type="caution">
    <text evidence="2">The sequence shown here is derived from an EMBL/GenBank/DDBJ whole genome shotgun (WGS) entry which is preliminary data.</text>
</comment>
<dbReference type="EMBL" id="BAABGM010000012">
    <property type="protein sequence ID" value="GAA4405124.1"/>
    <property type="molecule type" value="Genomic_DNA"/>
</dbReference>
<keyword evidence="3" id="KW-1185">Reference proteome</keyword>
<evidence type="ECO:0000313" key="2">
    <source>
        <dbReference type="EMBL" id="GAA4405124.1"/>
    </source>
</evidence>
<evidence type="ECO:0000313" key="3">
    <source>
        <dbReference type="Proteomes" id="UP001500945"/>
    </source>
</evidence>
<protein>
    <submittedName>
        <fullName evidence="2">DUF3054 domain-containing protein</fullName>
    </submittedName>
</protein>
<sequence>MSRALPVVLDVALVVLFAVLGRRSHAEGLDLAGVARTAGPFLAGTAAGWLVASLTLDSGPRSLAFGAVVLACTVVVGMLLRRVLGDGTAPSFVVVATAVLSVLLLGWRLVARLAGS</sequence>
<accession>A0ABP8KF48</accession>
<dbReference type="Proteomes" id="UP001500945">
    <property type="component" value="Unassembled WGS sequence"/>
</dbReference>
<keyword evidence="1" id="KW-0812">Transmembrane</keyword>
<dbReference type="InterPro" id="IPR021414">
    <property type="entry name" value="DUF3054"/>
</dbReference>
<reference evidence="3" key="1">
    <citation type="journal article" date="2019" name="Int. J. Syst. Evol. Microbiol.">
        <title>The Global Catalogue of Microorganisms (GCM) 10K type strain sequencing project: providing services to taxonomists for standard genome sequencing and annotation.</title>
        <authorList>
            <consortium name="The Broad Institute Genomics Platform"/>
            <consortium name="The Broad Institute Genome Sequencing Center for Infectious Disease"/>
            <person name="Wu L."/>
            <person name="Ma J."/>
        </authorList>
    </citation>
    <scope>NUCLEOTIDE SEQUENCE [LARGE SCALE GENOMIC DNA]</scope>
    <source>
        <strain evidence="3">JCM 17809</strain>
    </source>
</reference>
<feature type="transmembrane region" description="Helical" evidence="1">
    <location>
        <begin position="92"/>
        <end position="110"/>
    </location>
</feature>
<organism evidence="2 3">
    <name type="scientific">Fodinibacter luteus</name>
    <dbReference type="NCBI Taxonomy" id="552064"/>
    <lineage>
        <taxon>Bacteria</taxon>
        <taxon>Bacillati</taxon>
        <taxon>Actinomycetota</taxon>
        <taxon>Actinomycetes</taxon>
        <taxon>Micrococcales</taxon>
        <taxon>Intrasporangiaceae</taxon>
        <taxon>Fodinibacter (ex Wang et al. 2009)</taxon>
    </lineage>
</organism>
<keyword evidence="1" id="KW-1133">Transmembrane helix</keyword>
<dbReference type="RefSeq" id="WP_345204928.1">
    <property type="nucleotide sequence ID" value="NZ_BAABGM010000012.1"/>
</dbReference>
<dbReference type="Pfam" id="PF11255">
    <property type="entry name" value="DUF3054"/>
    <property type="match status" value="1"/>
</dbReference>
<gene>
    <name evidence="2" type="ORF">GCM10023168_18470</name>
</gene>
<feature type="transmembrane region" description="Helical" evidence="1">
    <location>
        <begin position="38"/>
        <end position="56"/>
    </location>
</feature>